<proteinExistence type="predicted"/>
<dbReference type="STRING" id="675824.A0A1E3PX43"/>
<keyword evidence="3" id="KW-1185">Reference proteome</keyword>
<organism evidence="2 3">
    <name type="scientific">Lipomyces starkeyi NRRL Y-11557</name>
    <dbReference type="NCBI Taxonomy" id="675824"/>
    <lineage>
        <taxon>Eukaryota</taxon>
        <taxon>Fungi</taxon>
        <taxon>Dikarya</taxon>
        <taxon>Ascomycota</taxon>
        <taxon>Saccharomycotina</taxon>
        <taxon>Lipomycetes</taxon>
        <taxon>Lipomycetales</taxon>
        <taxon>Lipomycetaceae</taxon>
        <taxon>Lipomyces</taxon>
    </lineage>
</organism>
<feature type="region of interest" description="Disordered" evidence="1">
    <location>
        <begin position="1"/>
        <end position="41"/>
    </location>
</feature>
<dbReference type="Proteomes" id="UP000094385">
    <property type="component" value="Unassembled WGS sequence"/>
</dbReference>
<dbReference type="AlphaFoldDB" id="A0A1E3PX43"/>
<feature type="region of interest" description="Disordered" evidence="1">
    <location>
        <begin position="99"/>
        <end position="118"/>
    </location>
</feature>
<evidence type="ECO:0000313" key="2">
    <source>
        <dbReference type="EMBL" id="ODQ69999.1"/>
    </source>
</evidence>
<evidence type="ECO:0000256" key="1">
    <source>
        <dbReference type="SAM" id="MobiDB-lite"/>
    </source>
</evidence>
<dbReference type="OrthoDB" id="2976890at2759"/>
<protein>
    <recommendedName>
        <fullName evidence="4">BED-type domain-containing protein</fullName>
    </recommendedName>
</protein>
<reference evidence="2 3" key="1">
    <citation type="journal article" date="2016" name="Proc. Natl. Acad. Sci. U.S.A.">
        <title>Comparative genomics of biotechnologically important yeasts.</title>
        <authorList>
            <person name="Riley R."/>
            <person name="Haridas S."/>
            <person name="Wolfe K.H."/>
            <person name="Lopes M.R."/>
            <person name="Hittinger C.T."/>
            <person name="Goeker M."/>
            <person name="Salamov A.A."/>
            <person name="Wisecaver J.H."/>
            <person name="Long T.M."/>
            <person name="Calvey C.H."/>
            <person name="Aerts A.L."/>
            <person name="Barry K.W."/>
            <person name="Choi C."/>
            <person name="Clum A."/>
            <person name="Coughlan A.Y."/>
            <person name="Deshpande S."/>
            <person name="Douglass A.P."/>
            <person name="Hanson S.J."/>
            <person name="Klenk H.-P."/>
            <person name="LaButti K.M."/>
            <person name="Lapidus A."/>
            <person name="Lindquist E.A."/>
            <person name="Lipzen A.M."/>
            <person name="Meier-Kolthoff J.P."/>
            <person name="Ohm R.A."/>
            <person name="Otillar R.P."/>
            <person name="Pangilinan J.L."/>
            <person name="Peng Y."/>
            <person name="Rokas A."/>
            <person name="Rosa C.A."/>
            <person name="Scheuner C."/>
            <person name="Sibirny A.A."/>
            <person name="Slot J.C."/>
            <person name="Stielow J.B."/>
            <person name="Sun H."/>
            <person name="Kurtzman C.P."/>
            <person name="Blackwell M."/>
            <person name="Grigoriev I.V."/>
            <person name="Jeffries T.W."/>
        </authorList>
    </citation>
    <scope>NUCLEOTIDE SEQUENCE [LARGE SCALE GENOMIC DNA]</scope>
    <source>
        <strain evidence="2 3">NRRL Y-11557</strain>
    </source>
</reference>
<name>A0A1E3PX43_LIPST</name>
<evidence type="ECO:0008006" key="4">
    <source>
        <dbReference type="Google" id="ProtNLM"/>
    </source>
</evidence>
<dbReference type="EMBL" id="KV454301">
    <property type="protein sequence ID" value="ODQ69999.1"/>
    <property type="molecule type" value="Genomic_DNA"/>
</dbReference>
<sequence>MTPADSTSAESPQEQTSSVEELSESSRASDQSSTPLARSQNPSLWSHFNISYLPGKLWYPKRGKKGPIEDREIRCAMCNWKTTDSARATSTSNMKLHVNRHGIPSAGSGDDRGGDDGRMRQQSVATMFRKSAKDNVAKTLGQNLVRWMVLDDMAFMAIEFSAVQQIFNDLPGCLTSVHLSPNGSSSN</sequence>
<gene>
    <name evidence="2" type="ORF">LIPSTDRAFT_333836</name>
</gene>
<feature type="compositionally biased region" description="Basic and acidic residues" evidence="1">
    <location>
        <begin position="109"/>
        <end position="118"/>
    </location>
</feature>
<accession>A0A1E3PX43</accession>
<evidence type="ECO:0000313" key="3">
    <source>
        <dbReference type="Proteomes" id="UP000094385"/>
    </source>
</evidence>